<dbReference type="InterPro" id="IPR009577">
    <property type="entry name" value="Sm_multidrug_ex"/>
</dbReference>
<feature type="transmembrane region" description="Helical" evidence="1">
    <location>
        <begin position="117"/>
        <end position="140"/>
    </location>
</feature>
<keyword evidence="1" id="KW-0472">Membrane</keyword>
<feature type="transmembrane region" description="Helical" evidence="1">
    <location>
        <begin position="36"/>
        <end position="58"/>
    </location>
</feature>
<reference evidence="2 3" key="1">
    <citation type="submission" date="2021-03" db="EMBL/GenBank/DDBJ databases">
        <title>Genomic Encyclopedia of Type Strains, Phase IV (KMG-IV): sequencing the most valuable type-strain genomes for metagenomic binning, comparative biology and taxonomic classification.</title>
        <authorList>
            <person name="Goeker M."/>
        </authorList>
    </citation>
    <scope>NUCLEOTIDE SEQUENCE [LARGE SCALE GENOMIC DNA]</scope>
    <source>
        <strain evidence="2 3">DSM 25790</strain>
    </source>
</reference>
<dbReference type="EMBL" id="JAGIKX010000040">
    <property type="protein sequence ID" value="MBP2258877.1"/>
    <property type="molecule type" value="Genomic_DNA"/>
</dbReference>
<evidence type="ECO:0000256" key="1">
    <source>
        <dbReference type="SAM" id="Phobius"/>
    </source>
</evidence>
<keyword evidence="3" id="KW-1185">Reference proteome</keyword>
<feature type="transmembrane region" description="Helical" evidence="1">
    <location>
        <begin position="6"/>
        <end position="24"/>
    </location>
</feature>
<proteinExistence type="predicted"/>
<dbReference type="Pfam" id="PF06695">
    <property type="entry name" value="Sm_multidrug_ex"/>
    <property type="match status" value="1"/>
</dbReference>
<organism evidence="2 3">
    <name type="scientific">Virgibacillus alimentarius</name>
    <dbReference type="NCBI Taxonomy" id="698769"/>
    <lineage>
        <taxon>Bacteria</taxon>
        <taxon>Bacillati</taxon>
        <taxon>Bacillota</taxon>
        <taxon>Bacilli</taxon>
        <taxon>Bacillales</taxon>
        <taxon>Bacillaceae</taxon>
        <taxon>Virgibacillus</taxon>
    </lineage>
</organism>
<feature type="transmembrane region" description="Helical" evidence="1">
    <location>
        <begin position="88"/>
        <end position="105"/>
    </location>
</feature>
<evidence type="ECO:0000313" key="2">
    <source>
        <dbReference type="EMBL" id="MBP2258877.1"/>
    </source>
</evidence>
<dbReference type="Proteomes" id="UP001519294">
    <property type="component" value="Unassembled WGS sequence"/>
</dbReference>
<protein>
    <submittedName>
        <fullName evidence="2">Membrane protein</fullName>
    </submittedName>
</protein>
<keyword evidence="1" id="KW-0812">Transmembrane</keyword>
<evidence type="ECO:0000313" key="3">
    <source>
        <dbReference type="Proteomes" id="UP001519294"/>
    </source>
</evidence>
<dbReference type="RefSeq" id="WP_226371622.1">
    <property type="nucleotide sequence ID" value="NZ_JAGIKX010000040.1"/>
</dbReference>
<keyword evidence="1" id="KW-1133">Transmembrane helix</keyword>
<accession>A0ABS4SEV3</accession>
<gene>
    <name evidence="2" type="ORF">J2Z81_002865</name>
</gene>
<sequence>MLNYIWLAATAWFMGFFPLFEIYVAVPASMGLGLDVISAVFWSWLGNFIVIPFISYFYDWLTKFNKINKFFNKLANSRISKKLHRSRVIIVLIATPMFGSWAIGVTGKIIGMDRKRLFLSSGISIAIYGAIIGILTQLGIDAFLKI</sequence>
<name>A0ABS4SEV3_9BACI</name>
<comment type="caution">
    <text evidence="2">The sequence shown here is derived from an EMBL/GenBank/DDBJ whole genome shotgun (WGS) entry which is preliminary data.</text>
</comment>